<feature type="non-terminal residue" evidence="1">
    <location>
        <position position="1"/>
    </location>
</feature>
<evidence type="ECO:0000313" key="1">
    <source>
        <dbReference type="EMBL" id="PIR44237.1"/>
    </source>
</evidence>
<sequence length="54" mass="5977">AQIFIKDITQAKIVSAIRDDVFKNSKPVSTLVEVSGFIKDECVIEIKVTAVKLK</sequence>
<name>A0A2H0RCN2_9BACT</name>
<dbReference type="Gene3D" id="3.30.1330.40">
    <property type="entry name" value="RutC-like"/>
    <property type="match status" value="1"/>
</dbReference>
<dbReference type="Proteomes" id="UP000231602">
    <property type="component" value="Unassembled WGS sequence"/>
</dbReference>
<dbReference type="InterPro" id="IPR035959">
    <property type="entry name" value="RutC-like_sf"/>
</dbReference>
<dbReference type="EMBL" id="PCXV01000017">
    <property type="protein sequence ID" value="PIR44237.1"/>
    <property type="molecule type" value="Genomic_DNA"/>
</dbReference>
<evidence type="ECO:0000313" key="2">
    <source>
        <dbReference type="Proteomes" id="UP000231602"/>
    </source>
</evidence>
<evidence type="ECO:0008006" key="3">
    <source>
        <dbReference type="Google" id="ProtNLM"/>
    </source>
</evidence>
<reference evidence="1 2" key="1">
    <citation type="submission" date="2017-09" db="EMBL/GenBank/DDBJ databases">
        <title>Depth-based differentiation of microbial function through sediment-hosted aquifers and enrichment of novel symbionts in the deep terrestrial subsurface.</title>
        <authorList>
            <person name="Probst A.J."/>
            <person name="Ladd B."/>
            <person name="Jarett J.K."/>
            <person name="Geller-Mcgrath D.E."/>
            <person name="Sieber C.M."/>
            <person name="Emerson J.B."/>
            <person name="Anantharaman K."/>
            <person name="Thomas B.C."/>
            <person name="Malmstrom R."/>
            <person name="Stieglmeier M."/>
            <person name="Klingl A."/>
            <person name="Woyke T."/>
            <person name="Ryan C.M."/>
            <person name="Banfield J.F."/>
        </authorList>
    </citation>
    <scope>NUCLEOTIDE SEQUENCE [LARGE SCALE GENOMIC DNA]</scope>
    <source>
        <strain evidence="1">CG10_big_fil_rev_8_21_14_0_10_31_9</strain>
    </source>
</reference>
<dbReference type="AlphaFoldDB" id="A0A2H0RCN2"/>
<comment type="caution">
    <text evidence="1">The sequence shown here is derived from an EMBL/GenBank/DDBJ whole genome shotgun (WGS) entry which is preliminary data.</text>
</comment>
<protein>
    <recommendedName>
        <fullName evidence="3">RidA family protein</fullName>
    </recommendedName>
</protein>
<gene>
    <name evidence="1" type="ORF">COV23_01075</name>
</gene>
<accession>A0A2H0RCN2</accession>
<proteinExistence type="predicted"/>
<dbReference type="SUPFAM" id="SSF55298">
    <property type="entry name" value="YjgF-like"/>
    <property type="match status" value="1"/>
</dbReference>
<organism evidence="1 2">
    <name type="scientific">Candidatus Wolfebacteria bacterium CG10_big_fil_rev_8_21_14_0_10_31_9</name>
    <dbReference type="NCBI Taxonomy" id="1975070"/>
    <lineage>
        <taxon>Bacteria</taxon>
        <taxon>Candidatus Wolfeibacteriota</taxon>
    </lineage>
</organism>